<organism evidence="1 2">
    <name type="scientific">Ceratodon purpureus</name>
    <name type="common">Fire moss</name>
    <name type="synonym">Dicranum purpureum</name>
    <dbReference type="NCBI Taxonomy" id="3225"/>
    <lineage>
        <taxon>Eukaryota</taxon>
        <taxon>Viridiplantae</taxon>
        <taxon>Streptophyta</taxon>
        <taxon>Embryophyta</taxon>
        <taxon>Bryophyta</taxon>
        <taxon>Bryophytina</taxon>
        <taxon>Bryopsida</taxon>
        <taxon>Dicranidae</taxon>
        <taxon>Pseudoditrichales</taxon>
        <taxon>Ditrichaceae</taxon>
        <taxon>Ceratodon</taxon>
    </lineage>
</organism>
<evidence type="ECO:0000313" key="2">
    <source>
        <dbReference type="Proteomes" id="UP000822688"/>
    </source>
</evidence>
<protein>
    <submittedName>
        <fullName evidence="1">Uncharacterized protein</fullName>
    </submittedName>
</protein>
<dbReference type="Proteomes" id="UP000822688">
    <property type="component" value="Chromosome 1"/>
</dbReference>
<accession>A0A8T0JCD2</accession>
<comment type="caution">
    <text evidence="1">The sequence shown here is derived from an EMBL/GenBank/DDBJ whole genome shotgun (WGS) entry which is preliminary data.</text>
</comment>
<gene>
    <name evidence="1" type="ORF">KC19_1G273400</name>
</gene>
<dbReference type="EMBL" id="CM026421">
    <property type="protein sequence ID" value="KAG0592692.1"/>
    <property type="molecule type" value="Genomic_DNA"/>
</dbReference>
<proteinExistence type="predicted"/>
<reference evidence="1" key="1">
    <citation type="submission" date="2020-06" db="EMBL/GenBank/DDBJ databases">
        <title>WGS assembly of Ceratodon purpureus strain R40.</title>
        <authorList>
            <person name="Carey S.B."/>
            <person name="Jenkins J."/>
            <person name="Shu S."/>
            <person name="Lovell J.T."/>
            <person name="Sreedasyam A."/>
            <person name="Maumus F."/>
            <person name="Tiley G.P."/>
            <person name="Fernandez-Pozo N."/>
            <person name="Barry K."/>
            <person name="Chen C."/>
            <person name="Wang M."/>
            <person name="Lipzen A."/>
            <person name="Daum C."/>
            <person name="Saski C.A."/>
            <person name="Payton A.C."/>
            <person name="Mcbreen J.C."/>
            <person name="Conrad R.E."/>
            <person name="Kollar L.M."/>
            <person name="Olsson S."/>
            <person name="Huttunen S."/>
            <person name="Landis J.B."/>
            <person name="Wickett N.J."/>
            <person name="Johnson M.G."/>
            <person name="Rensing S.A."/>
            <person name="Grimwood J."/>
            <person name="Schmutz J."/>
            <person name="Mcdaniel S.F."/>
        </authorList>
    </citation>
    <scope>NUCLEOTIDE SEQUENCE</scope>
    <source>
        <strain evidence="1">R40</strain>
    </source>
</reference>
<sequence>MRYNIVDVLALVIKQDLVEDANIVPGDALRTSLLPNLLLNVILIAQNGLSVRVRTEVKSPAKPIKCSRQKLLLKNFEGECLPSKDHCQLYQPEMVALIMPAGNASDIVYSGVFLSALADSFYVPSC</sequence>
<name>A0A8T0JCD2_CERPU</name>
<keyword evidence="2" id="KW-1185">Reference proteome</keyword>
<dbReference type="AlphaFoldDB" id="A0A8T0JCD2"/>
<evidence type="ECO:0000313" key="1">
    <source>
        <dbReference type="EMBL" id="KAG0592692.1"/>
    </source>
</evidence>